<dbReference type="EMBL" id="CM010724">
    <property type="protein sequence ID" value="RZC80077.1"/>
    <property type="molecule type" value="Genomic_DNA"/>
</dbReference>
<sequence>MDHTRISAPLMLQKLGCDSDMMDTELRNVGEKLGFRRKKVGGSGKNLHLLVKNPVWTGIPEAREPGKKGKRR</sequence>
<dbReference type="Proteomes" id="UP000316621">
    <property type="component" value="Chromosome 10"/>
</dbReference>
<keyword evidence="2" id="KW-1185">Reference proteome</keyword>
<name>A0A4Y7L560_PAPSO</name>
<protein>
    <submittedName>
        <fullName evidence="1">Uncharacterized protein</fullName>
    </submittedName>
</protein>
<accession>A0A4Y7L560</accession>
<dbReference type="AlphaFoldDB" id="A0A4Y7L560"/>
<organism evidence="1 2">
    <name type="scientific">Papaver somniferum</name>
    <name type="common">Opium poppy</name>
    <dbReference type="NCBI Taxonomy" id="3469"/>
    <lineage>
        <taxon>Eukaryota</taxon>
        <taxon>Viridiplantae</taxon>
        <taxon>Streptophyta</taxon>
        <taxon>Embryophyta</taxon>
        <taxon>Tracheophyta</taxon>
        <taxon>Spermatophyta</taxon>
        <taxon>Magnoliopsida</taxon>
        <taxon>Ranunculales</taxon>
        <taxon>Papaveraceae</taxon>
        <taxon>Papaveroideae</taxon>
        <taxon>Papaver</taxon>
    </lineage>
</organism>
<proteinExistence type="predicted"/>
<dbReference type="Gramene" id="RZC80077">
    <property type="protein sequence ID" value="RZC80077"/>
    <property type="gene ID" value="C5167_042653"/>
</dbReference>
<reference evidence="1 2" key="1">
    <citation type="journal article" date="2018" name="Science">
        <title>The opium poppy genome and morphinan production.</title>
        <authorList>
            <person name="Guo L."/>
            <person name="Winzer T."/>
            <person name="Yang X."/>
            <person name="Li Y."/>
            <person name="Ning Z."/>
            <person name="He Z."/>
            <person name="Teodor R."/>
            <person name="Lu Y."/>
            <person name="Bowser T.A."/>
            <person name="Graham I.A."/>
            <person name="Ye K."/>
        </authorList>
    </citation>
    <scope>NUCLEOTIDE SEQUENCE [LARGE SCALE GENOMIC DNA]</scope>
    <source>
        <strain evidence="2">cv. HN1</strain>
        <tissue evidence="1">Leaves</tissue>
    </source>
</reference>
<evidence type="ECO:0000313" key="2">
    <source>
        <dbReference type="Proteomes" id="UP000316621"/>
    </source>
</evidence>
<gene>
    <name evidence="1" type="ORF">C5167_042653</name>
</gene>
<evidence type="ECO:0000313" key="1">
    <source>
        <dbReference type="EMBL" id="RZC80077.1"/>
    </source>
</evidence>